<sequence length="80" mass="9395">MDKRFLQSNKEARWSVFLTVAYLCSWIMTAYLPCEEMGITGMPLWFELSCLYLPLIFILLCVLMVKCIFKQMSLEDKDAN</sequence>
<accession>A0A3B0LZP2</accession>
<gene>
    <name evidence="2" type="ORF">ARTV_1303</name>
</gene>
<proteinExistence type="predicted"/>
<organism evidence="2">
    <name type="scientific">Arsenophonus endosymbiont of Trialeurodes vaporariorum</name>
    <dbReference type="NCBI Taxonomy" id="235567"/>
    <lineage>
        <taxon>Bacteria</taxon>
        <taxon>Pseudomonadati</taxon>
        <taxon>Pseudomonadota</taxon>
        <taxon>Gammaproteobacteria</taxon>
        <taxon>Enterobacterales</taxon>
        <taxon>Morganellaceae</taxon>
        <taxon>Arsenophonus</taxon>
    </lineage>
</organism>
<dbReference type="Pfam" id="PF06196">
    <property type="entry name" value="DUF997"/>
    <property type="match status" value="1"/>
</dbReference>
<dbReference type="PANTHER" id="PTHR39174">
    <property type="entry name" value="INNER MEMBRANE PROTEIN-RELATED"/>
    <property type="match status" value="1"/>
</dbReference>
<reference evidence="2" key="1">
    <citation type="submission" date="2018-04" db="EMBL/GenBank/DDBJ databases">
        <authorList>
            <person name="Go L.Y."/>
            <person name="Mitchell J.A."/>
        </authorList>
    </citation>
    <scope>NUCLEOTIDE SEQUENCE</scope>
    <source>
        <strain evidence="2">ARTV</strain>
    </source>
</reference>
<feature type="transmembrane region" description="Helical" evidence="1">
    <location>
        <begin position="12"/>
        <end position="32"/>
    </location>
</feature>
<dbReference type="AlphaFoldDB" id="A0A3B0LZP2"/>
<dbReference type="NCBIfam" id="NF007918">
    <property type="entry name" value="PRK10633.1"/>
    <property type="match status" value="1"/>
</dbReference>
<keyword evidence="1" id="KW-1133">Transmembrane helix</keyword>
<feature type="transmembrane region" description="Helical" evidence="1">
    <location>
        <begin position="44"/>
        <end position="65"/>
    </location>
</feature>
<protein>
    <recommendedName>
        <fullName evidence="3">Membrane protein YhdT</fullName>
    </recommendedName>
</protein>
<evidence type="ECO:0008006" key="3">
    <source>
        <dbReference type="Google" id="ProtNLM"/>
    </source>
</evidence>
<keyword evidence="1" id="KW-0812">Transmembrane</keyword>
<name>A0A3B0LZP2_9GAMM</name>
<evidence type="ECO:0000313" key="2">
    <source>
        <dbReference type="EMBL" id="SSW95443.1"/>
    </source>
</evidence>
<evidence type="ECO:0000256" key="1">
    <source>
        <dbReference type="SAM" id="Phobius"/>
    </source>
</evidence>
<keyword evidence="1" id="KW-0472">Membrane</keyword>
<dbReference type="EMBL" id="UFQR01000004">
    <property type="protein sequence ID" value="SSW95443.1"/>
    <property type="molecule type" value="Genomic_DNA"/>
</dbReference>
<dbReference type="PANTHER" id="PTHR39174:SF1">
    <property type="entry name" value="INNER MEMBRANE PROTEIN"/>
    <property type="match status" value="1"/>
</dbReference>
<dbReference type="InterPro" id="IPR010398">
    <property type="entry name" value="DUF997"/>
</dbReference>